<keyword evidence="3" id="KW-1185">Reference proteome</keyword>
<comment type="caution">
    <text evidence="2">The sequence shown here is derived from an EMBL/GenBank/DDBJ whole genome shotgun (WGS) entry which is preliminary data.</text>
</comment>
<evidence type="ECO:0000313" key="3">
    <source>
        <dbReference type="Proteomes" id="UP001185069"/>
    </source>
</evidence>
<gene>
    <name evidence="2" type="ORF">JOE69_002604</name>
</gene>
<dbReference type="RefSeq" id="WP_309799400.1">
    <property type="nucleotide sequence ID" value="NZ_BAAAHY010000007.1"/>
</dbReference>
<keyword evidence="1" id="KW-0812">Transmembrane</keyword>
<sequence>MRYLLAYVRLQLLELLRLPSFLIPMATFPVLLYLTVGLRSGGPPGQTLFNYAAFAMLGAAMFQFGVGIAATRNDPWNLYLLSLPASPRQRIFAQLLAGVVFAVLFASPFAVIGMLFGGFQGIPPTALGLASAALVTGALVHGCLGLALGYWLPSRGALPIANLIYFPLSFLGALFGPVDFGPWQPLHTWSPTGAWSDLIAAALHGSVAIPALLILAGYLLLCSAIAVLGYRRVQQTVYR</sequence>
<dbReference type="Proteomes" id="UP001185069">
    <property type="component" value="Unassembled WGS sequence"/>
</dbReference>
<accession>A0ABU1JG43</accession>
<feature type="transmembrane region" description="Helical" evidence="1">
    <location>
        <begin position="12"/>
        <end position="36"/>
    </location>
</feature>
<feature type="transmembrane region" description="Helical" evidence="1">
    <location>
        <begin position="128"/>
        <end position="152"/>
    </location>
</feature>
<dbReference type="EMBL" id="JAVDQF010000001">
    <property type="protein sequence ID" value="MDR6270366.1"/>
    <property type="molecule type" value="Genomic_DNA"/>
</dbReference>
<feature type="transmembrane region" description="Helical" evidence="1">
    <location>
        <begin position="198"/>
        <end position="230"/>
    </location>
</feature>
<reference evidence="2 3" key="1">
    <citation type="submission" date="2023-07" db="EMBL/GenBank/DDBJ databases">
        <title>Sequencing the genomes of 1000 actinobacteria strains.</title>
        <authorList>
            <person name="Klenk H.-P."/>
        </authorList>
    </citation>
    <scope>NUCLEOTIDE SEQUENCE [LARGE SCALE GENOMIC DNA]</scope>
    <source>
        <strain evidence="2 3">DSM 14555</strain>
    </source>
</reference>
<evidence type="ECO:0000256" key="1">
    <source>
        <dbReference type="SAM" id="Phobius"/>
    </source>
</evidence>
<evidence type="ECO:0000313" key="2">
    <source>
        <dbReference type="EMBL" id="MDR6270366.1"/>
    </source>
</evidence>
<organism evidence="2 3">
    <name type="scientific">Arthrobacter russicus</name>
    <dbReference type="NCBI Taxonomy" id="172040"/>
    <lineage>
        <taxon>Bacteria</taxon>
        <taxon>Bacillati</taxon>
        <taxon>Actinomycetota</taxon>
        <taxon>Actinomycetes</taxon>
        <taxon>Micrococcales</taxon>
        <taxon>Micrococcaceae</taxon>
        <taxon>Arthrobacter</taxon>
    </lineage>
</organism>
<keyword evidence="1" id="KW-1133">Transmembrane helix</keyword>
<feature type="transmembrane region" description="Helical" evidence="1">
    <location>
        <begin position="48"/>
        <end position="70"/>
    </location>
</feature>
<name>A0ABU1JG43_9MICC</name>
<proteinExistence type="predicted"/>
<keyword evidence="1" id="KW-0472">Membrane</keyword>
<feature type="transmembrane region" description="Helical" evidence="1">
    <location>
        <begin position="91"/>
        <end position="116"/>
    </location>
</feature>
<protein>
    <submittedName>
        <fullName evidence="2">ABC-2 type transport system permease protein</fullName>
    </submittedName>
</protein>
<feature type="transmembrane region" description="Helical" evidence="1">
    <location>
        <begin position="159"/>
        <end position="178"/>
    </location>
</feature>